<evidence type="ECO:0000256" key="3">
    <source>
        <dbReference type="ARBA" id="ARBA00022801"/>
    </source>
</evidence>
<evidence type="ECO:0000313" key="6">
    <source>
        <dbReference type="EMBL" id="CCH74324.1"/>
    </source>
</evidence>
<dbReference type="PANTHER" id="PTHR43046:SF2">
    <property type="entry name" value="8-OXO-DGTP DIPHOSPHATASE-RELATED"/>
    <property type="match status" value="1"/>
</dbReference>
<dbReference type="RefSeq" id="WP_048699701.1">
    <property type="nucleotide sequence ID" value="NZ_HG764815.1"/>
</dbReference>
<dbReference type="GO" id="GO:0016787">
    <property type="term" value="F:hydrolase activity"/>
    <property type="evidence" value="ECO:0007669"/>
    <property type="project" value="UniProtKB-KW"/>
</dbReference>
<dbReference type="SUPFAM" id="SSF55811">
    <property type="entry name" value="Nudix"/>
    <property type="match status" value="1"/>
</dbReference>
<name>W6K435_9MICO</name>
<feature type="domain" description="Nudix hydrolase" evidence="5">
    <location>
        <begin position="90"/>
        <end position="228"/>
    </location>
</feature>
<dbReference type="PROSITE" id="PS51462">
    <property type="entry name" value="NUDIX"/>
    <property type="match status" value="1"/>
</dbReference>
<dbReference type="Proteomes" id="UP000035763">
    <property type="component" value="Unassembled WGS sequence"/>
</dbReference>
<dbReference type="InterPro" id="IPR015797">
    <property type="entry name" value="NUDIX_hydrolase-like_dom_sf"/>
</dbReference>
<dbReference type="Gene3D" id="3.90.79.10">
    <property type="entry name" value="Nucleoside Triphosphate Pyrophosphohydrolase"/>
    <property type="match status" value="1"/>
</dbReference>
<dbReference type="EMBL" id="CAJA01000365">
    <property type="protein sequence ID" value="CCH74324.1"/>
    <property type="molecule type" value="Genomic_DNA"/>
</dbReference>
<protein>
    <submittedName>
        <fullName evidence="6">NUDIX hydrolase</fullName>
    </submittedName>
</protein>
<evidence type="ECO:0000256" key="4">
    <source>
        <dbReference type="RuleBase" id="RU003476"/>
    </source>
</evidence>
<accession>W6K435</accession>
<dbReference type="PRINTS" id="PR00502">
    <property type="entry name" value="NUDIXFAMILY"/>
</dbReference>
<dbReference type="InterPro" id="IPR000086">
    <property type="entry name" value="NUDIX_hydrolase_dom"/>
</dbReference>
<evidence type="ECO:0000256" key="1">
    <source>
        <dbReference type="ARBA" id="ARBA00001946"/>
    </source>
</evidence>
<comment type="cofactor">
    <cofactor evidence="1">
        <name>Mg(2+)</name>
        <dbReference type="ChEBI" id="CHEBI:18420"/>
    </cofactor>
</comment>
<evidence type="ECO:0000259" key="5">
    <source>
        <dbReference type="PROSITE" id="PS51462"/>
    </source>
</evidence>
<dbReference type="PROSITE" id="PS00893">
    <property type="entry name" value="NUDIX_BOX"/>
    <property type="match status" value="1"/>
</dbReference>
<sequence>MSRGIRIVGVTLAGDEVVDVVLPHGADPSDELHRRGWSMTGVRQAFTPSDEEGVTIQVSVVAEVGEERHTTWVPATSGERPPEGVDAVVVQRLAAYAVVVREGLVLATRLAADVRGAAHRWTLPGGGVDPGEDPATGLRREVWEETGQYLGEIRLLDLLTSHWVGQAPDGTWEDYQVVRLVYAATVPEPGPLVVHDQGGTTSEAAWLDVDALALHQRAPLLAADRWLTWRGGGGPRQP</sequence>
<keyword evidence="7" id="KW-1185">Reference proteome</keyword>
<comment type="similarity">
    <text evidence="2 4">Belongs to the Nudix hydrolase family.</text>
</comment>
<dbReference type="InterPro" id="IPR020084">
    <property type="entry name" value="NUDIX_hydrolase_CS"/>
</dbReference>
<organism evidence="6 7">
    <name type="scientific">Nostocoides australiense Ben110</name>
    <dbReference type="NCBI Taxonomy" id="1193182"/>
    <lineage>
        <taxon>Bacteria</taxon>
        <taxon>Bacillati</taxon>
        <taxon>Actinomycetota</taxon>
        <taxon>Actinomycetes</taxon>
        <taxon>Micrococcales</taxon>
        <taxon>Intrasporangiaceae</taxon>
        <taxon>Nostocoides</taxon>
    </lineage>
</organism>
<dbReference type="PANTHER" id="PTHR43046">
    <property type="entry name" value="GDP-MANNOSE MANNOSYL HYDROLASE"/>
    <property type="match status" value="1"/>
</dbReference>
<evidence type="ECO:0000256" key="2">
    <source>
        <dbReference type="ARBA" id="ARBA00005582"/>
    </source>
</evidence>
<dbReference type="CDD" id="cd02883">
    <property type="entry name" value="NUDIX_Hydrolase"/>
    <property type="match status" value="1"/>
</dbReference>
<reference evidence="6 7" key="1">
    <citation type="journal article" date="2013" name="ISME J.">
        <title>A metabolic model for members of the genus Tetrasphaera involved in enhanced biological phosphorus removal.</title>
        <authorList>
            <person name="Kristiansen R."/>
            <person name="Nguyen H.T.T."/>
            <person name="Saunders A.M."/>
            <person name="Nielsen J.L."/>
            <person name="Wimmer R."/>
            <person name="Le V.Q."/>
            <person name="McIlroy S.J."/>
            <person name="Petrovski S."/>
            <person name="Seviour R.J."/>
            <person name="Calteau A."/>
            <person name="Nielsen K.L."/>
            <person name="Nielsen P.H."/>
        </authorList>
    </citation>
    <scope>NUCLEOTIDE SEQUENCE [LARGE SCALE GENOMIC DNA]</scope>
    <source>
        <strain evidence="6 7">Ben110</strain>
    </source>
</reference>
<comment type="caution">
    <text evidence="6">The sequence shown here is derived from an EMBL/GenBank/DDBJ whole genome shotgun (WGS) entry which is preliminary data.</text>
</comment>
<evidence type="ECO:0000313" key="7">
    <source>
        <dbReference type="Proteomes" id="UP000035763"/>
    </source>
</evidence>
<gene>
    <name evidence="6" type="ORF">BN11_4270004</name>
</gene>
<dbReference type="AlphaFoldDB" id="W6K435"/>
<dbReference type="InterPro" id="IPR020476">
    <property type="entry name" value="Nudix_hydrolase"/>
</dbReference>
<proteinExistence type="inferred from homology"/>
<keyword evidence="3 4" id="KW-0378">Hydrolase</keyword>
<dbReference type="STRING" id="1193182.BN11_4270004"/>
<dbReference type="Pfam" id="PF00293">
    <property type="entry name" value="NUDIX"/>
    <property type="match status" value="1"/>
</dbReference>